<feature type="domain" description="HD-GYP" evidence="4">
    <location>
        <begin position="287"/>
        <end position="482"/>
    </location>
</feature>
<reference evidence="5 6" key="2">
    <citation type="journal article" date="2012" name="Stand. Genomic Sci.">
        <title>Complete genome sequence of the thermophilic sulfate-reducing ocean bacterium Thermodesulfatator indicus type strain (CIR29812(T)).</title>
        <authorList>
            <person name="Anderson I."/>
            <person name="Saunders E."/>
            <person name="Lapidus A."/>
            <person name="Nolan M."/>
            <person name="Lucas S."/>
            <person name="Tice H."/>
            <person name="Del Rio T.G."/>
            <person name="Cheng J.F."/>
            <person name="Han C."/>
            <person name="Tapia R."/>
            <person name="Goodwin L.A."/>
            <person name="Pitluck S."/>
            <person name="Liolios K."/>
            <person name="Mavromatis K."/>
            <person name="Pagani I."/>
            <person name="Ivanova N."/>
            <person name="Mikhailova N."/>
            <person name="Pati A."/>
            <person name="Chen A."/>
            <person name="Palaniappan K."/>
            <person name="Land M."/>
            <person name="Hauser L."/>
            <person name="Jeffries C.D."/>
            <person name="Chang Y.J."/>
            <person name="Brambilla E.M."/>
            <person name="Rohde M."/>
            <person name="Spring S."/>
            <person name="Goker M."/>
            <person name="Detter J.C."/>
            <person name="Woyke T."/>
            <person name="Bristow J."/>
            <person name="Eisen J.A."/>
            <person name="Markowitz V."/>
            <person name="Hugenholtz P."/>
            <person name="Kyrpides N.C."/>
            <person name="Klenk H.P."/>
        </authorList>
    </citation>
    <scope>NUCLEOTIDE SEQUENCE [LARGE SCALE GENOMIC DNA]</scope>
    <source>
        <strain evidence="6">DSM 15286 / JCM 11887 / CIR29812</strain>
    </source>
</reference>
<dbReference type="GO" id="GO:0000160">
    <property type="term" value="P:phosphorelay signal transduction system"/>
    <property type="evidence" value="ECO:0007669"/>
    <property type="project" value="InterPro"/>
</dbReference>
<dbReference type="SUPFAM" id="SSF52172">
    <property type="entry name" value="CheY-like"/>
    <property type="match status" value="1"/>
</dbReference>
<protein>
    <submittedName>
        <fullName evidence="5">Response regulator receiver modulated metal dependent phosphohydrolase</fullName>
    </submittedName>
</protein>
<dbReference type="PROSITE" id="PS50110">
    <property type="entry name" value="RESPONSE_REGULATORY"/>
    <property type="match status" value="1"/>
</dbReference>
<organism evidence="5 6">
    <name type="scientific">Thermodesulfatator indicus (strain DSM 15286 / JCM 11887 / CIR29812)</name>
    <dbReference type="NCBI Taxonomy" id="667014"/>
    <lineage>
        <taxon>Bacteria</taxon>
        <taxon>Pseudomonadati</taxon>
        <taxon>Thermodesulfobacteriota</taxon>
        <taxon>Thermodesulfobacteria</taxon>
        <taxon>Thermodesulfobacteriales</taxon>
        <taxon>Thermodesulfatatoraceae</taxon>
        <taxon>Thermodesulfatator</taxon>
    </lineage>
</organism>
<evidence type="ECO:0000259" key="3">
    <source>
        <dbReference type="PROSITE" id="PS51831"/>
    </source>
</evidence>
<dbReference type="InterPro" id="IPR006674">
    <property type="entry name" value="HD_domain"/>
</dbReference>
<dbReference type="InterPro" id="IPR011006">
    <property type="entry name" value="CheY-like_superfamily"/>
</dbReference>
<dbReference type="OrthoDB" id="9764337at2"/>
<dbReference type="EMBL" id="CP002683">
    <property type="protein sequence ID" value="AEH45443.1"/>
    <property type="molecule type" value="Genomic_DNA"/>
</dbReference>
<dbReference type="Proteomes" id="UP000006793">
    <property type="component" value="Chromosome"/>
</dbReference>
<dbReference type="PROSITE" id="PS51832">
    <property type="entry name" value="HD_GYP"/>
    <property type="match status" value="1"/>
</dbReference>
<dbReference type="SMART" id="SM00448">
    <property type="entry name" value="REC"/>
    <property type="match status" value="1"/>
</dbReference>
<dbReference type="PANTHER" id="PTHR45228">
    <property type="entry name" value="CYCLIC DI-GMP PHOSPHODIESTERASE TM_0186-RELATED"/>
    <property type="match status" value="1"/>
</dbReference>
<evidence type="ECO:0000259" key="4">
    <source>
        <dbReference type="PROSITE" id="PS51832"/>
    </source>
</evidence>
<dbReference type="CDD" id="cd17536">
    <property type="entry name" value="REC_YesN-like"/>
    <property type="match status" value="1"/>
</dbReference>
<keyword evidence="6" id="KW-1185">Reference proteome</keyword>
<dbReference type="eggNOG" id="COG2206">
    <property type="taxonomic scope" value="Bacteria"/>
</dbReference>
<dbReference type="PANTHER" id="PTHR45228:SF4">
    <property type="entry name" value="LIPOPROTEIN"/>
    <property type="match status" value="1"/>
</dbReference>
<dbReference type="Pfam" id="PF13487">
    <property type="entry name" value="HD_5"/>
    <property type="match status" value="1"/>
</dbReference>
<dbReference type="SMART" id="SM00471">
    <property type="entry name" value="HDc"/>
    <property type="match status" value="1"/>
</dbReference>
<dbReference type="PROSITE" id="PS51831">
    <property type="entry name" value="HD"/>
    <property type="match status" value="1"/>
</dbReference>
<dbReference type="Gene3D" id="3.40.50.2300">
    <property type="match status" value="1"/>
</dbReference>
<dbReference type="RefSeq" id="WP_013908185.1">
    <property type="nucleotide sequence ID" value="NC_015681.1"/>
</dbReference>
<dbReference type="InterPro" id="IPR006675">
    <property type="entry name" value="HDIG_dom"/>
</dbReference>
<gene>
    <name evidence="5" type="ordered locus">Thein_1583</name>
</gene>
<dbReference type="InParanoid" id="F8AAT2"/>
<dbReference type="InterPro" id="IPR037522">
    <property type="entry name" value="HD_GYP_dom"/>
</dbReference>
<dbReference type="KEGG" id="tid:Thein_1583"/>
<name>F8AAT2_THEID</name>
<evidence type="ECO:0000313" key="6">
    <source>
        <dbReference type="Proteomes" id="UP000006793"/>
    </source>
</evidence>
<dbReference type="InterPro" id="IPR003607">
    <property type="entry name" value="HD/PDEase_dom"/>
</dbReference>
<evidence type="ECO:0000256" key="1">
    <source>
        <dbReference type="PROSITE-ProRule" id="PRU00169"/>
    </source>
</evidence>
<dbReference type="InterPro" id="IPR001789">
    <property type="entry name" value="Sig_transdc_resp-reg_receiver"/>
</dbReference>
<dbReference type="NCBIfam" id="TIGR00277">
    <property type="entry name" value="HDIG"/>
    <property type="match status" value="1"/>
</dbReference>
<dbReference type="SUPFAM" id="SSF109604">
    <property type="entry name" value="HD-domain/PDEase-like"/>
    <property type="match status" value="1"/>
</dbReference>
<dbReference type="AlphaFoldDB" id="F8AAT2"/>
<dbReference type="SUPFAM" id="SSF55781">
    <property type="entry name" value="GAF domain-like"/>
    <property type="match status" value="1"/>
</dbReference>
<dbReference type="eggNOG" id="COG2203">
    <property type="taxonomic scope" value="Bacteria"/>
</dbReference>
<dbReference type="Pfam" id="PF00072">
    <property type="entry name" value="Response_reg"/>
    <property type="match status" value="1"/>
</dbReference>
<dbReference type="InterPro" id="IPR029016">
    <property type="entry name" value="GAF-like_dom_sf"/>
</dbReference>
<evidence type="ECO:0000259" key="2">
    <source>
        <dbReference type="PROSITE" id="PS50110"/>
    </source>
</evidence>
<feature type="domain" description="Response regulatory" evidence="2">
    <location>
        <begin position="5"/>
        <end position="120"/>
    </location>
</feature>
<accession>F8AAT2</accession>
<sequence>MNKPRYLVVDDEKLLRENLALLISSAEDCDVYQAENAYEALEILGKYPIDMAFVDINMPGLSGIELLKLIRRDGHKIPVILMTGYPSLELTVEALREGASDFLIKPFTSQQLFEIINRFKQKKDTPKAEYNDILELLKQKTREQTLLFTISDRLTSCNSLSKLYYEIVKLNQEFISSEEAVFYLFDQERGMLVPTSWVGLKEEPQSLSIEEANPITKSVREGLPYLIPQKDTEKAALVVPFRMKEEIFGALVLCRKENFSKEDLFLATIILERSAPLVENFILYESIVLNLHDALKALVKVLEAKDPYTKEHSERVTRYAVLLAKEIGLSVEEIECLRVAGHLHDIGKVGIPDAILLKPGRLTPDEFEVIKAHPLIGAEIVGHIGLLAEEAEIIKYHHERWDGNGYPTGLAGQDIPLLSRILAVADAFDAMTSKRPYRPAMSFVQALKEIKNGKGSQFDPEIVQIFVSVFKNFLEERNNEQRDISSVTA</sequence>
<dbReference type="STRING" id="667014.Thein_1583"/>
<dbReference type="Gene3D" id="1.10.3210.10">
    <property type="entry name" value="Hypothetical protein af1432"/>
    <property type="match status" value="1"/>
</dbReference>
<dbReference type="Gene3D" id="3.30.450.40">
    <property type="match status" value="1"/>
</dbReference>
<reference evidence="6" key="1">
    <citation type="submission" date="2011-04" db="EMBL/GenBank/DDBJ databases">
        <title>The complete genome of Thermodesulfatator indicus DSM 15286.</title>
        <authorList>
            <person name="Lucas S."/>
            <person name="Copeland A."/>
            <person name="Lapidus A."/>
            <person name="Bruce D."/>
            <person name="Goodwin L."/>
            <person name="Pitluck S."/>
            <person name="Peters L."/>
            <person name="Kyrpides N."/>
            <person name="Mavromatis K."/>
            <person name="Pagani I."/>
            <person name="Ivanova N."/>
            <person name="Saunders L."/>
            <person name="Detter J.C."/>
            <person name="Tapia R."/>
            <person name="Han C."/>
            <person name="Land M."/>
            <person name="Hauser L."/>
            <person name="Markowitz V."/>
            <person name="Cheng J.-F."/>
            <person name="Hugenholtz P."/>
            <person name="Woyke T."/>
            <person name="Wu D."/>
            <person name="Spring S."/>
            <person name="Schroeder M."/>
            <person name="Brambilla E."/>
            <person name="Klenk H.-P."/>
            <person name="Eisen J.A."/>
        </authorList>
    </citation>
    <scope>NUCLEOTIDE SEQUENCE [LARGE SCALE GENOMIC DNA]</scope>
    <source>
        <strain evidence="6">DSM 15286 / JCM 11887 / CIR29812</strain>
    </source>
</reference>
<proteinExistence type="predicted"/>
<dbReference type="eggNOG" id="COG2204">
    <property type="taxonomic scope" value="Bacteria"/>
</dbReference>
<dbReference type="PaxDb" id="667014-Thein_1583"/>
<dbReference type="HOGENOM" id="CLU_000445_92_10_0"/>
<feature type="domain" description="HD" evidence="3">
    <location>
        <begin position="309"/>
        <end position="431"/>
    </location>
</feature>
<evidence type="ECO:0000313" key="5">
    <source>
        <dbReference type="EMBL" id="AEH45443.1"/>
    </source>
</evidence>
<feature type="modified residue" description="4-aspartylphosphate" evidence="1">
    <location>
        <position position="55"/>
    </location>
</feature>
<keyword evidence="1" id="KW-0597">Phosphoprotein</keyword>
<dbReference type="InterPro" id="IPR052020">
    <property type="entry name" value="Cyclic_di-GMP/3'3'-cGAMP_PDE"/>
</dbReference>
<dbReference type="CDD" id="cd00077">
    <property type="entry name" value="HDc"/>
    <property type="match status" value="1"/>
</dbReference>